<evidence type="ECO:0000256" key="12">
    <source>
        <dbReference type="SAM" id="MobiDB-lite"/>
    </source>
</evidence>
<dbReference type="Gene3D" id="1.10.472.80">
    <property type="entry name" value="Ypt/Rab-GAP domain of gyp1p, domain 3"/>
    <property type="match status" value="1"/>
</dbReference>
<dbReference type="PANTHER" id="PTHR46402">
    <property type="entry name" value="SET AND MYND DOMAIN-CONTAINING PROTEIN 5"/>
    <property type="match status" value="1"/>
</dbReference>
<dbReference type="SUPFAM" id="SSF82199">
    <property type="entry name" value="SET domain"/>
    <property type="match status" value="1"/>
</dbReference>
<evidence type="ECO:0000259" key="14">
    <source>
        <dbReference type="PROSITE" id="PS50280"/>
    </source>
</evidence>
<dbReference type="Pfam" id="PF00566">
    <property type="entry name" value="RabGAP-TBC"/>
    <property type="match status" value="1"/>
</dbReference>
<evidence type="ECO:0000313" key="16">
    <source>
        <dbReference type="Proteomes" id="UP000663891"/>
    </source>
</evidence>
<evidence type="ECO:0000256" key="9">
    <source>
        <dbReference type="ARBA" id="ARBA00059763"/>
    </source>
</evidence>
<dbReference type="Gene3D" id="2.170.270.10">
    <property type="entry name" value="SET domain"/>
    <property type="match status" value="1"/>
</dbReference>
<gene>
    <name evidence="15" type="ORF">VCS650_LOCUS23794</name>
</gene>
<evidence type="ECO:0000256" key="1">
    <source>
        <dbReference type="ARBA" id="ARBA00004370"/>
    </source>
</evidence>
<protein>
    <recommendedName>
        <fullName evidence="11">TBC1 domain family member 13</fullName>
    </recommendedName>
</protein>
<dbReference type="PANTHER" id="PTHR46402:SF2">
    <property type="entry name" value="HISTONE-LYSINE N-TRIMETHYLTRANSFERASE SMYD5"/>
    <property type="match status" value="1"/>
</dbReference>
<dbReference type="PROSITE" id="PS50280">
    <property type="entry name" value="SET"/>
    <property type="match status" value="1"/>
</dbReference>
<dbReference type="SMART" id="SM00164">
    <property type="entry name" value="TBC"/>
    <property type="match status" value="1"/>
</dbReference>
<accession>A0A814TY82</accession>
<dbReference type="GO" id="GO:0016020">
    <property type="term" value="C:membrane"/>
    <property type="evidence" value="ECO:0007669"/>
    <property type="project" value="UniProtKB-SubCell"/>
</dbReference>
<dbReference type="Proteomes" id="UP000663891">
    <property type="component" value="Unassembled WGS sequence"/>
</dbReference>
<evidence type="ECO:0000256" key="11">
    <source>
        <dbReference type="ARBA" id="ARBA00067477"/>
    </source>
</evidence>
<feature type="domain" description="Rab-GAP TBC" evidence="13">
    <location>
        <begin position="34"/>
        <end position="342"/>
    </location>
</feature>
<evidence type="ECO:0000256" key="4">
    <source>
        <dbReference type="ARBA" id="ARBA00022490"/>
    </source>
</evidence>
<proteinExistence type="predicted"/>
<evidence type="ECO:0000256" key="6">
    <source>
        <dbReference type="ARBA" id="ARBA00022679"/>
    </source>
</evidence>
<dbReference type="GO" id="GO:0005737">
    <property type="term" value="C:cytoplasm"/>
    <property type="evidence" value="ECO:0007669"/>
    <property type="project" value="UniProtKB-SubCell"/>
</dbReference>
<evidence type="ECO:0000256" key="3">
    <source>
        <dbReference type="ARBA" id="ARBA00022468"/>
    </source>
</evidence>
<evidence type="ECO:0000256" key="10">
    <source>
        <dbReference type="ARBA" id="ARBA00064536"/>
    </source>
</evidence>
<feature type="compositionally biased region" description="Acidic residues" evidence="12">
    <location>
        <begin position="771"/>
        <end position="789"/>
    </location>
</feature>
<keyword evidence="5" id="KW-0489">Methyltransferase</keyword>
<dbReference type="GO" id="GO:0042799">
    <property type="term" value="F:histone H4K20 methyltransferase activity"/>
    <property type="evidence" value="ECO:0007669"/>
    <property type="project" value="TreeGrafter"/>
</dbReference>
<name>A0A814TY82_9BILA</name>
<evidence type="ECO:0000256" key="5">
    <source>
        <dbReference type="ARBA" id="ARBA00022603"/>
    </source>
</evidence>
<comment type="function">
    <text evidence="9">Acts as a GTPase-activating protein for RAB35. Together with RAB35 may be involved in regulation of insulin-induced glucose transporter SLC2A4/GLUT4 translocation to the plasma membrane in adipocytes.</text>
</comment>
<keyword evidence="8" id="KW-0472">Membrane</keyword>
<dbReference type="Gene3D" id="1.10.8.270">
    <property type="entry name" value="putative rabgap domain of human tbc1 domain family member 14 like domains"/>
    <property type="match status" value="1"/>
</dbReference>
<dbReference type="GO" id="GO:0032259">
    <property type="term" value="P:methylation"/>
    <property type="evidence" value="ECO:0007669"/>
    <property type="project" value="UniProtKB-KW"/>
</dbReference>
<dbReference type="EMBL" id="CAJNON010000285">
    <property type="protein sequence ID" value="CAF1168747.1"/>
    <property type="molecule type" value="Genomic_DNA"/>
</dbReference>
<keyword evidence="6" id="KW-0808">Transferase</keyword>
<dbReference type="SUPFAM" id="SSF47923">
    <property type="entry name" value="Ypt/Rab-GAP domain of gyp1p"/>
    <property type="match status" value="2"/>
</dbReference>
<comment type="caution">
    <text evidence="15">The sequence shown here is derived from an EMBL/GenBank/DDBJ whole genome shotgun (WGS) entry which is preliminary data.</text>
</comment>
<evidence type="ECO:0000256" key="8">
    <source>
        <dbReference type="ARBA" id="ARBA00023136"/>
    </source>
</evidence>
<dbReference type="InterPro" id="IPR046341">
    <property type="entry name" value="SET_dom_sf"/>
</dbReference>
<keyword evidence="3" id="KW-0343">GTPase activation</keyword>
<organism evidence="15 16">
    <name type="scientific">Adineta steineri</name>
    <dbReference type="NCBI Taxonomy" id="433720"/>
    <lineage>
        <taxon>Eukaryota</taxon>
        <taxon>Metazoa</taxon>
        <taxon>Spiralia</taxon>
        <taxon>Gnathifera</taxon>
        <taxon>Rotifera</taxon>
        <taxon>Eurotatoria</taxon>
        <taxon>Bdelloidea</taxon>
        <taxon>Adinetida</taxon>
        <taxon>Adinetidae</taxon>
        <taxon>Adineta</taxon>
    </lineage>
</organism>
<dbReference type="FunFam" id="1.10.472.80:FF:000009">
    <property type="entry name" value="TBC1 domain family member 13"/>
    <property type="match status" value="1"/>
</dbReference>
<dbReference type="OrthoDB" id="10263206at2759"/>
<dbReference type="InterPro" id="IPR035969">
    <property type="entry name" value="Rab-GAP_TBC_sf"/>
</dbReference>
<feature type="domain" description="SET" evidence="14">
    <location>
        <begin position="371"/>
        <end position="718"/>
    </location>
</feature>
<evidence type="ECO:0000259" key="13">
    <source>
        <dbReference type="PROSITE" id="PS50086"/>
    </source>
</evidence>
<sequence length="789" mass="92447">MAIYQKTVEQFETLLKCDIIDLKRLKILAFNGCPAENGIRSLTWKVLLNYLVLDRTKWSSHLSKQRELYRGYIRETIIKPGLTPTTEADFVDHPLNSAPDSSWAVYFKENEVLLQIDKDVRRLCPDLSFFQRETDYPCSEILNQEAGFESLRKRIVSTALKVESQSQSRLTGRLEFEYQNKKNHSSTSYDDNEYQLLPDGHEAHWEVVERILFVFSKLNSGQSYVQGMNEIIGPIYYTFATDPNLEWREHAEADAFYCFTNLMIHIRDNFMKIYDHSEFGILVRMQRFLMLLKKTDHDIHYLFEKQKLKPEFYAFRWLTLLLSQEFRLPDVLRIWDSLFADQERNFEFLLYICCAMIVLQRTRLLTGSESQNIKLLQNYPQDIDGRQIISKRIYQSGELIFEEQPLVLAQFEWNKLYKYSACEYCLYPLESCEQNVRRLCQDTSIVIQHPECDPNQTISQRIVRCPQCNEMYCSTKCYQQAMTNYHSILCQSTENEKKDQLIRHIIDLWRSAHPPPETTSITLVLKLMAMLKNSNNRLLLLQELQKFSQGVQSENQKFYHKLLRKEFQSQVEQLRYALEQFNEQYMQISEFKWFLTSDGFRQLLALLGRNQQGVGTSSLAIWVKNCENLSKTQETTAAAAGAAGSDISQFIDAIYTKIDDVSGEFIDCEGSGLFKLQSCLNHSCDANAEIQYLHNNSTLSVVTTRLISPNEEITINYLSECDRNRSRHSRQKLLQYAIDLLNILNFLLIYFFSRENYLFLCQCNRCVSEASEPDETSEEEESENEMDED</sequence>
<evidence type="ECO:0000256" key="7">
    <source>
        <dbReference type="ARBA" id="ARBA00022691"/>
    </source>
</evidence>
<dbReference type="PROSITE" id="PS50086">
    <property type="entry name" value="TBC_RABGAP"/>
    <property type="match status" value="1"/>
</dbReference>
<evidence type="ECO:0000256" key="2">
    <source>
        <dbReference type="ARBA" id="ARBA00004496"/>
    </source>
</evidence>
<keyword evidence="4" id="KW-0963">Cytoplasm</keyword>
<dbReference type="InterPro" id="IPR000195">
    <property type="entry name" value="Rab-GAP-TBC_dom"/>
</dbReference>
<dbReference type="GO" id="GO:0045814">
    <property type="term" value="P:negative regulation of gene expression, epigenetic"/>
    <property type="evidence" value="ECO:0007669"/>
    <property type="project" value="TreeGrafter"/>
</dbReference>
<dbReference type="Pfam" id="PF00856">
    <property type="entry name" value="SET"/>
    <property type="match status" value="1"/>
</dbReference>
<dbReference type="FunFam" id="1.10.8.270:FF:000019">
    <property type="entry name" value="TBC1 domain family member 13"/>
    <property type="match status" value="1"/>
</dbReference>
<dbReference type="InterPro" id="IPR001214">
    <property type="entry name" value="SET_dom"/>
</dbReference>
<comment type="subcellular location">
    <subcellularLocation>
        <location evidence="2">Cytoplasm</location>
    </subcellularLocation>
    <subcellularLocation>
        <location evidence="1">Membrane</location>
    </subcellularLocation>
</comment>
<evidence type="ECO:0000313" key="15">
    <source>
        <dbReference type="EMBL" id="CAF1168747.1"/>
    </source>
</evidence>
<keyword evidence="7" id="KW-0949">S-adenosyl-L-methionine</keyword>
<reference evidence="15" key="1">
    <citation type="submission" date="2021-02" db="EMBL/GenBank/DDBJ databases">
        <authorList>
            <person name="Nowell W R."/>
        </authorList>
    </citation>
    <scope>NUCLEOTIDE SEQUENCE</scope>
</reference>
<dbReference type="GO" id="GO:0005096">
    <property type="term" value="F:GTPase activator activity"/>
    <property type="evidence" value="ECO:0007669"/>
    <property type="project" value="UniProtKB-KW"/>
</dbReference>
<dbReference type="AlphaFoldDB" id="A0A814TY82"/>
<comment type="subunit">
    <text evidence="10">Interacts with RAB1A and RAB10; in a GTP-dependent manner.</text>
</comment>
<feature type="region of interest" description="Disordered" evidence="12">
    <location>
        <begin position="770"/>
        <end position="789"/>
    </location>
</feature>